<comment type="caution">
    <text evidence="2">The sequence shown here is derived from an EMBL/GenBank/DDBJ whole genome shotgun (WGS) entry which is preliminary data.</text>
</comment>
<evidence type="ECO:0000313" key="2">
    <source>
        <dbReference type="EMBL" id="MHO05924.1"/>
    </source>
</evidence>
<proteinExistence type="predicted"/>
<feature type="coiled-coil region" evidence="1">
    <location>
        <begin position="160"/>
        <end position="187"/>
    </location>
</feature>
<evidence type="ECO:0000256" key="1">
    <source>
        <dbReference type="SAM" id="Coils"/>
    </source>
</evidence>
<sequence length="271" mass="29948">MSIMNFIRLNRLVTAEQAGLVAAGILPAEVNSSIFTAKNGNYTGWQTAVTIRDALLNNVVTCLTPAPALITYWDSFGEGYAEYRDIADITDAIFERGTPNAVSFEASTLWPWIANHVDIDPELHACIQKYCDAQKSANETTANSTQENKPADDTQSVEQVTALAEKVAELTERLQQAEAEIAALKGRAPTFRHMTPLLELVAEVQERYWGDNWDQSDPDTNTRQDDIVEWIKADPRCGKNNKGEPSEKRAEMVAIVAKPITRSPSNSPPEP</sequence>
<name>A0A3L0W375_ECOLX</name>
<dbReference type="AlphaFoldDB" id="A0A3L0W375"/>
<accession>A0A3L0W375</accession>
<keyword evidence="1" id="KW-0175">Coiled coil</keyword>
<gene>
    <name evidence="2" type="ORF">D9F05_16320</name>
</gene>
<organism evidence="2">
    <name type="scientific">Escherichia coli</name>
    <dbReference type="NCBI Taxonomy" id="562"/>
    <lineage>
        <taxon>Bacteria</taxon>
        <taxon>Pseudomonadati</taxon>
        <taxon>Pseudomonadota</taxon>
        <taxon>Gammaproteobacteria</taxon>
        <taxon>Enterobacterales</taxon>
        <taxon>Enterobacteriaceae</taxon>
        <taxon>Escherichia</taxon>
    </lineage>
</organism>
<reference evidence="2" key="1">
    <citation type="submission" date="2018-10" db="EMBL/GenBank/DDBJ databases">
        <authorList>
            <consortium name="NARMS: The National Antimicrobial Resistance Monitoring System"/>
        </authorList>
    </citation>
    <scope>NUCLEOTIDE SEQUENCE [LARGE SCALE GENOMIC DNA]</scope>
    <source>
        <strain evidence="2">CVM N17EC0388</strain>
    </source>
</reference>
<dbReference type="EMBL" id="RNRV01000032">
    <property type="protein sequence ID" value="MHO05924.1"/>
    <property type="molecule type" value="Genomic_DNA"/>
</dbReference>
<protein>
    <submittedName>
        <fullName evidence="2">Uncharacterized protein</fullName>
    </submittedName>
</protein>